<dbReference type="PANTHER" id="PTHR45737">
    <property type="entry name" value="VON WILLEBRAND FACTOR A DOMAIN-CONTAINING PROTEIN 5A"/>
    <property type="match status" value="1"/>
</dbReference>
<dbReference type="PROSITE" id="PS51468">
    <property type="entry name" value="VIT"/>
    <property type="match status" value="1"/>
</dbReference>
<dbReference type="InterPro" id="IPR013694">
    <property type="entry name" value="VIT"/>
</dbReference>
<feature type="region of interest" description="Disordered" evidence="1">
    <location>
        <begin position="636"/>
        <end position="681"/>
    </location>
</feature>
<accession>A0AAD5V2L6</accession>
<protein>
    <submittedName>
        <fullName evidence="4">Uncharacterized protein</fullName>
    </submittedName>
</protein>
<dbReference type="Proteomes" id="UP001212997">
    <property type="component" value="Unassembled WGS sequence"/>
</dbReference>
<name>A0AAD5V2L6_9APHY</name>
<dbReference type="PANTHER" id="PTHR45737:SF6">
    <property type="entry name" value="VON WILLEBRAND FACTOR A DOMAIN-CONTAINING PROTEIN 5A"/>
    <property type="match status" value="1"/>
</dbReference>
<evidence type="ECO:0000259" key="2">
    <source>
        <dbReference type="PROSITE" id="PS50234"/>
    </source>
</evidence>
<sequence length="782" mass="84389">MRTEDGRIIKGVAKEKTKAAAEHKQAIRQGKATGLVEWATDDIFTISIGVIPAEQKLTTKLTYIVDLMNDGLPDQISFQLPMYVGMRYGSSPDTMLDASAPASSTKVRIEVAIRTKGNIQSVTSPSHPQFLAYPFEGDDGKPSSNLIIGSYESSEFLKEDFVVKIQARGLDEPRCFAERDLKHGSVSFQLTMVPDIDLPPITSQEYIFLVDRSGSMAGSRIETAKSTLVMLLHALPTSGTSFNIFSFGTHSTKMSASSLEYTQDSLTSATEHVDAMSADHGGTEIRSALENVFNSRNEHSPTALFVLTDGEAHDISSTIQTVSEAVSKSQSSSPLRVFVLGIGGTASTAMCEGIARAGNGICLMATTSDNILGKCSKLVLASRTFVLNDISVDWGARGPAETSQMEGESDILQAPSKIESIYSGLRFVVTAIIKEKDFKIPEEVVLRGKRDGNGDVIEIKVPVQIELGKDDDPCPLISTLAARRMITELENPKNESKHTPEQKKSAIIRIGEEYQLASQFTSFVAIGDHISKKAHLAQGDDLNEGAPDDEEEENWTCEPVSDPFEDGSWTQKGRPGQPVIKVMAQRKSALQATGTKNGNSMLAPPKASTATLETASTASLTPVTVVPRLEFSLDTDLCDEDEGSPIPRGKSRIPKRPAQAPRLPSGIPKISSPETPQVGNAITDPPVVRLVRLQAFNGSFTLNDEFIKILGKDVVEKGKAEGVDDAIWATALAVAFFRKYLADQPELLGGLVEKATTFVGNSPLGKGVDFDALVRKAKELIV</sequence>
<dbReference type="Pfam" id="PF13768">
    <property type="entry name" value="VWA_3"/>
    <property type="match status" value="1"/>
</dbReference>
<dbReference type="PROSITE" id="PS50234">
    <property type="entry name" value="VWFA"/>
    <property type="match status" value="1"/>
</dbReference>
<keyword evidence="5" id="KW-1185">Reference proteome</keyword>
<feature type="domain" description="VWFA" evidence="2">
    <location>
        <begin position="205"/>
        <end position="390"/>
    </location>
</feature>
<comment type="caution">
    <text evidence="4">The sequence shown here is derived from an EMBL/GenBank/DDBJ whole genome shotgun (WGS) entry which is preliminary data.</text>
</comment>
<dbReference type="InterPro" id="IPR002035">
    <property type="entry name" value="VWF_A"/>
</dbReference>
<evidence type="ECO:0000259" key="3">
    <source>
        <dbReference type="PROSITE" id="PS51468"/>
    </source>
</evidence>
<dbReference type="EMBL" id="JANAWD010000191">
    <property type="protein sequence ID" value="KAJ3484382.1"/>
    <property type="molecule type" value="Genomic_DNA"/>
</dbReference>
<feature type="compositionally biased region" description="Polar residues" evidence="1">
    <location>
        <begin position="588"/>
        <end position="600"/>
    </location>
</feature>
<feature type="compositionally biased region" description="Acidic residues" evidence="1">
    <location>
        <begin position="541"/>
        <end position="555"/>
    </location>
</feature>
<gene>
    <name evidence="4" type="ORF">NLI96_g5680</name>
</gene>
<dbReference type="Pfam" id="PF08487">
    <property type="entry name" value="VIT"/>
    <property type="match status" value="1"/>
</dbReference>
<evidence type="ECO:0000313" key="5">
    <source>
        <dbReference type="Proteomes" id="UP001212997"/>
    </source>
</evidence>
<evidence type="ECO:0000313" key="4">
    <source>
        <dbReference type="EMBL" id="KAJ3484382.1"/>
    </source>
</evidence>
<dbReference type="SUPFAM" id="SSF53300">
    <property type="entry name" value="vWA-like"/>
    <property type="match status" value="1"/>
</dbReference>
<feature type="domain" description="VIT" evidence="3">
    <location>
        <begin position="1"/>
        <end position="65"/>
    </location>
</feature>
<dbReference type="SMART" id="SM00327">
    <property type="entry name" value="VWA"/>
    <property type="match status" value="1"/>
</dbReference>
<organism evidence="4 5">
    <name type="scientific">Meripilus lineatus</name>
    <dbReference type="NCBI Taxonomy" id="2056292"/>
    <lineage>
        <taxon>Eukaryota</taxon>
        <taxon>Fungi</taxon>
        <taxon>Dikarya</taxon>
        <taxon>Basidiomycota</taxon>
        <taxon>Agaricomycotina</taxon>
        <taxon>Agaricomycetes</taxon>
        <taxon>Polyporales</taxon>
        <taxon>Meripilaceae</taxon>
        <taxon>Meripilus</taxon>
    </lineage>
</organism>
<dbReference type="InterPro" id="IPR036465">
    <property type="entry name" value="vWFA_dom_sf"/>
</dbReference>
<dbReference type="AlphaFoldDB" id="A0AAD5V2L6"/>
<feature type="region of interest" description="Disordered" evidence="1">
    <location>
        <begin position="586"/>
        <end position="605"/>
    </location>
</feature>
<reference evidence="4" key="1">
    <citation type="submission" date="2022-07" db="EMBL/GenBank/DDBJ databases">
        <title>Genome Sequence of Physisporinus lineatus.</title>
        <authorList>
            <person name="Buettner E."/>
        </authorList>
    </citation>
    <scope>NUCLEOTIDE SEQUENCE</scope>
    <source>
        <strain evidence="4">VT162</strain>
    </source>
</reference>
<dbReference type="Gene3D" id="3.40.50.410">
    <property type="entry name" value="von Willebrand factor, type A domain"/>
    <property type="match status" value="1"/>
</dbReference>
<feature type="region of interest" description="Disordered" evidence="1">
    <location>
        <begin position="539"/>
        <end position="575"/>
    </location>
</feature>
<evidence type="ECO:0000256" key="1">
    <source>
        <dbReference type="SAM" id="MobiDB-lite"/>
    </source>
</evidence>
<proteinExistence type="predicted"/>